<gene>
    <name evidence="1" type="ORF">SNEC2469_LOCUS28756</name>
</gene>
<dbReference type="EMBL" id="CAJNJA010063190">
    <property type="protein sequence ID" value="CAE7878786.1"/>
    <property type="molecule type" value="Genomic_DNA"/>
</dbReference>
<evidence type="ECO:0000313" key="2">
    <source>
        <dbReference type="Proteomes" id="UP000601435"/>
    </source>
</evidence>
<comment type="caution">
    <text evidence="1">The sequence shown here is derived from an EMBL/GenBank/DDBJ whole genome shotgun (WGS) entry which is preliminary data.</text>
</comment>
<evidence type="ECO:0008006" key="3">
    <source>
        <dbReference type="Google" id="ProtNLM"/>
    </source>
</evidence>
<proteinExistence type="predicted"/>
<sequence length="455" mass="50364">MALAAFRQVDRWAKALEECRGDLQGQPGHSSGLVGSHAQVQGDAKKVEGFLAKDASRQTAEAKEAEAQVEAGGIDGLTYASLRGLPSKAYDELATVFNESEACQTVPIHWQQHQVCMLPKKPTIERPISLTSITYRLWCFVRRGPVQKWIRETQAWDKATPGNTCLQIAVHRLLKGEVSRTAGKHMIAILIDLETFYDCVDLQLLAKRLCEADFPPVIGALALQTYAGERHIVSEDVLSEGIWPQKGIPAGCPMATTMARVFLAPILQDVSSTAGLAGLDTWVDDIGADYEAQTPQLVARQAIAGYRFGKGRQRQGQLKKLRADRVCDPWATVVVQQVQEWFTVLSRWGPDQAPLDRAWQQTVAGFQEGRTNWHHVKGPLAATVGHMTGLKWNFPSLQEWRRPEPPTSYDLTVGSGRAKVLQDITDDISAERSRRTAESFACPEISNGIDWFVGR</sequence>
<accession>A0A813ASR5</accession>
<reference evidence="1" key="1">
    <citation type="submission" date="2021-02" db="EMBL/GenBank/DDBJ databases">
        <authorList>
            <person name="Dougan E. K."/>
            <person name="Rhodes N."/>
            <person name="Thang M."/>
            <person name="Chan C."/>
        </authorList>
    </citation>
    <scope>NUCLEOTIDE SEQUENCE</scope>
</reference>
<evidence type="ECO:0000313" key="1">
    <source>
        <dbReference type="EMBL" id="CAE7878786.1"/>
    </source>
</evidence>
<dbReference type="AlphaFoldDB" id="A0A813ASR5"/>
<dbReference type="PANTHER" id="PTHR19446">
    <property type="entry name" value="REVERSE TRANSCRIPTASES"/>
    <property type="match status" value="1"/>
</dbReference>
<protein>
    <recommendedName>
        <fullName evidence="3">Reverse transcriptase domain-containing protein</fullName>
    </recommendedName>
</protein>
<name>A0A813ASR5_9DINO</name>
<keyword evidence="2" id="KW-1185">Reference proteome</keyword>
<feature type="non-terminal residue" evidence="1">
    <location>
        <position position="1"/>
    </location>
</feature>
<dbReference type="OrthoDB" id="449185at2759"/>
<organism evidence="1 2">
    <name type="scientific">Symbiodinium necroappetens</name>
    <dbReference type="NCBI Taxonomy" id="1628268"/>
    <lineage>
        <taxon>Eukaryota</taxon>
        <taxon>Sar</taxon>
        <taxon>Alveolata</taxon>
        <taxon>Dinophyceae</taxon>
        <taxon>Suessiales</taxon>
        <taxon>Symbiodiniaceae</taxon>
        <taxon>Symbiodinium</taxon>
    </lineage>
</organism>
<dbReference type="Proteomes" id="UP000601435">
    <property type="component" value="Unassembled WGS sequence"/>
</dbReference>